<dbReference type="EMBL" id="LZYO01000610">
    <property type="protein sequence ID" value="ODH13040.1"/>
    <property type="molecule type" value="Genomic_DNA"/>
</dbReference>
<accession>A0A1D2J419</accession>
<reference evidence="1 2" key="1">
    <citation type="submission" date="2016-06" db="EMBL/GenBank/DDBJ databases">
        <authorList>
            <person name="Kjaerup R.B."/>
            <person name="Dalgaard T.S."/>
            <person name="Juul-Madsen H.R."/>
        </authorList>
    </citation>
    <scope>NUCLEOTIDE SEQUENCE [LARGE SCALE GENOMIC DNA]</scope>
    <source>
        <strain evidence="1 2">Pb300</strain>
    </source>
</reference>
<evidence type="ECO:0000313" key="1">
    <source>
        <dbReference type="EMBL" id="ODH13040.1"/>
    </source>
</evidence>
<evidence type="ECO:0000313" key="2">
    <source>
        <dbReference type="Proteomes" id="UP000242814"/>
    </source>
</evidence>
<dbReference type="AlphaFoldDB" id="A0A1D2J419"/>
<organism evidence="1 2">
    <name type="scientific">Paracoccidioides brasiliensis</name>
    <dbReference type="NCBI Taxonomy" id="121759"/>
    <lineage>
        <taxon>Eukaryota</taxon>
        <taxon>Fungi</taxon>
        <taxon>Dikarya</taxon>
        <taxon>Ascomycota</taxon>
        <taxon>Pezizomycotina</taxon>
        <taxon>Eurotiomycetes</taxon>
        <taxon>Eurotiomycetidae</taxon>
        <taxon>Onygenales</taxon>
        <taxon>Ajellomycetaceae</taxon>
        <taxon>Paracoccidioides</taxon>
    </lineage>
</organism>
<sequence length="35" mass="4097">FITSLYEIDKQLKKKQSLVRAKNESDEKLISNLSE</sequence>
<feature type="non-terminal residue" evidence="1">
    <location>
        <position position="1"/>
    </location>
</feature>
<comment type="caution">
    <text evidence="1">The sequence shown here is derived from an EMBL/GenBank/DDBJ whole genome shotgun (WGS) entry which is preliminary data.</text>
</comment>
<dbReference type="Proteomes" id="UP000242814">
    <property type="component" value="Unassembled WGS sequence"/>
</dbReference>
<name>A0A1D2J419_PARBR</name>
<proteinExistence type="predicted"/>
<gene>
    <name evidence="1" type="ORF">ACO22_07661</name>
</gene>
<protein>
    <submittedName>
        <fullName evidence="1">Uncharacterized protein</fullName>
    </submittedName>
</protein>